<organism evidence="3 4">
    <name type="scientific">Agrococcus sediminis</name>
    <dbReference type="NCBI Taxonomy" id="2599924"/>
    <lineage>
        <taxon>Bacteria</taxon>
        <taxon>Bacillati</taxon>
        <taxon>Actinomycetota</taxon>
        <taxon>Actinomycetes</taxon>
        <taxon>Micrococcales</taxon>
        <taxon>Microbacteriaceae</taxon>
        <taxon>Agrococcus</taxon>
    </lineage>
</organism>
<dbReference type="GO" id="GO:0034220">
    <property type="term" value="P:monoatomic ion transmembrane transport"/>
    <property type="evidence" value="ECO:0007669"/>
    <property type="project" value="UniProtKB-KW"/>
</dbReference>
<dbReference type="AlphaFoldDB" id="A0A5M8QJG7"/>
<proteinExistence type="predicted"/>
<keyword evidence="3" id="KW-0406">Ion transport</keyword>
<name>A0A5M8QJG7_9MICO</name>
<keyword evidence="1" id="KW-1133">Transmembrane helix</keyword>
<evidence type="ECO:0000256" key="1">
    <source>
        <dbReference type="SAM" id="Phobius"/>
    </source>
</evidence>
<dbReference type="InterPro" id="IPR013099">
    <property type="entry name" value="K_chnl_dom"/>
</dbReference>
<evidence type="ECO:0000313" key="3">
    <source>
        <dbReference type="EMBL" id="KAA6436297.1"/>
    </source>
</evidence>
<feature type="transmembrane region" description="Helical" evidence="1">
    <location>
        <begin position="99"/>
        <end position="118"/>
    </location>
</feature>
<reference evidence="3 4" key="1">
    <citation type="submission" date="2019-08" db="EMBL/GenBank/DDBJ databases">
        <title>Agrococcus lahaulensis sp. nov., isolated from a cold desert of the Indian Himalayas.</title>
        <authorList>
            <person name="Qu J.H."/>
        </authorList>
    </citation>
    <scope>NUCLEOTIDE SEQUENCE [LARGE SCALE GENOMIC DNA]</scope>
    <source>
        <strain evidence="3 4">NS18</strain>
    </source>
</reference>
<comment type="caution">
    <text evidence="3">The sequence shown here is derived from an EMBL/GenBank/DDBJ whole genome shotgun (WGS) entry which is preliminary data.</text>
</comment>
<evidence type="ECO:0000259" key="2">
    <source>
        <dbReference type="Pfam" id="PF07885"/>
    </source>
</evidence>
<sequence>MDAVLTVVGILLILLGLWDVIHTLLHPGGRGSISRAVLAAVWSVSKLLRHRLGSAVGAAGMVLVIGAWVVMQGLGWALIYLPHLPEGFSYAPGVDFSDYAPLAEALYVSFVTLTTLGYGDVLAIDPWIRAGAPFEALTGFALLTAAMTWFSQIYPPLSRRRALALQLSGMADARYAASVSALDAATLARVLDELTERVADVRLDFEQHAEGFYFREGRLEFALARQLPYVFELLDAAMARPEVGVRLSAARLARALEELGATLRSQYLGRGDSVREVLSAYAADHGHEPRD</sequence>
<dbReference type="EMBL" id="VOIR01000011">
    <property type="protein sequence ID" value="KAA6436297.1"/>
    <property type="molecule type" value="Genomic_DNA"/>
</dbReference>
<feature type="transmembrane region" description="Helical" evidence="1">
    <location>
        <begin position="130"/>
        <end position="150"/>
    </location>
</feature>
<keyword evidence="1" id="KW-0472">Membrane</keyword>
<keyword evidence="3" id="KW-0813">Transport</keyword>
<keyword evidence="3" id="KW-0407">Ion channel</keyword>
<dbReference type="OrthoDB" id="8477930at2"/>
<accession>A0A5M8QJG7</accession>
<dbReference type="SUPFAM" id="SSF81324">
    <property type="entry name" value="Voltage-gated potassium channels"/>
    <property type="match status" value="1"/>
</dbReference>
<feature type="transmembrane region" description="Helical" evidence="1">
    <location>
        <begin position="55"/>
        <end position="79"/>
    </location>
</feature>
<dbReference type="Pfam" id="PF07885">
    <property type="entry name" value="Ion_trans_2"/>
    <property type="match status" value="1"/>
</dbReference>
<protein>
    <submittedName>
        <fullName evidence="3">Two pore domain potassium channel family protein</fullName>
    </submittedName>
</protein>
<keyword evidence="4" id="KW-1185">Reference proteome</keyword>
<feature type="transmembrane region" description="Helical" evidence="1">
    <location>
        <begin position="6"/>
        <end position="25"/>
    </location>
</feature>
<dbReference type="RefSeq" id="WP_146354933.1">
    <property type="nucleotide sequence ID" value="NZ_VOIR01000011.1"/>
</dbReference>
<feature type="domain" description="Potassium channel" evidence="2">
    <location>
        <begin position="102"/>
        <end position="152"/>
    </location>
</feature>
<evidence type="ECO:0000313" key="4">
    <source>
        <dbReference type="Proteomes" id="UP000323221"/>
    </source>
</evidence>
<keyword evidence="1" id="KW-0812">Transmembrane</keyword>
<dbReference type="Proteomes" id="UP000323221">
    <property type="component" value="Unassembled WGS sequence"/>
</dbReference>
<dbReference type="Gene3D" id="1.10.287.70">
    <property type="match status" value="1"/>
</dbReference>
<gene>
    <name evidence="3" type="ORF">FQ330_02490</name>
</gene>